<evidence type="ECO:0000256" key="4">
    <source>
        <dbReference type="ARBA" id="ARBA00022722"/>
    </source>
</evidence>
<dbReference type="GO" id="GO:0004519">
    <property type="term" value="F:endonuclease activity"/>
    <property type="evidence" value="ECO:0007669"/>
    <property type="project" value="UniProtKB-KW"/>
</dbReference>
<dbReference type="PANTHER" id="PTHR24559">
    <property type="entry name" value="TRANSPOSON TY3-I GAG-POL POLYPROTEIN"/>
    <property type="match status" value="1"/>
</dbReference>
<comment type="caution">
    <text evidence="9">The sequence shown here is derived from an EMBL/GenBank/DDBJ whole genome shotgun (WGS) entry which is preliminary data.</text>
</comment>
<dbReference type="SUPFAM" id="SSF56672">
    <property type="entry name" value="DNA/RNA polymerases"/>
    <property type="match status" value="1"/>
</dbReference>
<dbReference type="InterPro" id="IPR000477">
    <property type="entry name" value="RT_dom"/>
</dbReference>
<protein>
    <recommendedName>
        <fullName evidence="8">Reverse transcriptase domain-containing protein</fullName>
    </recommendedName>
</protein>
<evidence type="ECO:0000256" key="2">
    <source>
        <dbReference type="ARBA" id="ARBA00022679"/>
    </source>
</evidence>
<dbReference type="Gene3D" id="3.10.10.10">
    <property type="entry name" value="HIV Type 1 Reverse Transcriptase, subunit A, domain 1"/>
    <property type="match status" value="1"/>
</dbReference>
<accession>A0A6A4RCL2</accession>
<dbReference type="GO" id="GO:0008233">
    <property type="term" value="F:peptidase activity"/>
    <property type="evidence" value="ECO:0007669"/>
    <property type="project" value="UniProtKB-KW"/>
</dbReference>
<feature type="domain" description="Reverse transcriptase" evidence="8">
    <location>
        <begin position="2"/>
        <end position="166"/>
    </location>
</feature>
<organism evidence="9 10">
    <name type="scientific">Parasedimentitalea maritima</name>
    <dbReference type="NCBI Taxonomy" id="2578117"/>
    <lineage>
        <taxon>Bacteria</taxon>
        <taxon>Pseudomonadati</taxon>
        <taxon>Pseudomonadota</taxon>
        <taxon>Alphaproteobacteria</taxon>
        <taxon>Rhodobacterales</taxon>
        <taxon>Paracoccaceae</taxon>
        <taxon>Parasedimentitalea</taxon>
    </lineage>
</organism>
<evidence type="ECO:0000256" key="7">
    <source>
        <dbReference type="ARBA" id="ARBA00022918"/>
    </source>
</evidence>
<dbReference type="AlphaFoldDB" id="A0A6A4RCL2"/>
<evidence type="ECO:0000256" key="3">
    <source>
        <dbReference type="ARBA" id="ARBA00022695"/>
    </source>
</evidence>
<dbReference type="CDD" id="cd01647">
    <property type="entry name" value="RT_LTR"/>
    <property type="match status" value="1"/>
</dbReference>
<dbReference type="FunFam" id="3.10.10.10:FF:000007">
    <property type="entry name" value="Retrovirus-related Pol polyprotein from transposon 17.6-like Protein"/>
    <property type="match status" value="1"/>
</dbReference>
<dbReference type="Proteomes" id="UP000441586">
    <property type="component" value="Unassembled WGS sequence"/>
</dbReference>
<dbReference type="PROSITE" id="PS50878">
    <property type="entry name" value="RT_POL"/>
    <property type="match status" value="1"/>
</dbReference>
<dbReference type="Gene3D" id="3.30.70.270">
    <property type="match status" value="1"/>
</dbReference>
<proteinExistence type="predicted"/>
<dbReference type="InterPro" id="IPR053134">
    <property type="entry name" value="RNA-dir_DNA_polymerase"/>
</dbReference>
<keyword evidence="2" id="KW-0808">Transferase</keyword>
<feature type="non-terminal residue" evidence="9">
    <location>
        <position position="166"/>
    </location>
</feature>
<evidence type="ECO:0000259" key="8">
    <source>
        <dbReference type="PROSITE" id="PS50878"/>
    </source>
</evidence>
<evidence type="ECO:0000313" key="9">
    <source>
        <dbReference type="EMBL" id="KAE9622336.1"/>
    </source>
</evidence>
<reference evidence="9 10" key="1">
    <citation type="submission" date="2019-12" db="EMBL/GenBank/DDBJ databases">
        <authorList>
            <person name="Zhang Y.-J."/>
        </authorList>
    </citation>
    <scope>NUCLEOTIDE SEQUENCE [LARGE SCALE GENOMIC DNA]</scope>
    <source>
        <strain evidence="9 10">H18S-6</strain>
    </source>
</reference>
<keyword evidence="5" id="KW-0255">Endonuclease</keyword>
<dbReference type="Pfam" id="PF00078">
    <property type="entry name" value="RVT_1"/>
    <property type="match status" value="1"/>
</dbReference>
<evidence type="ECO:0000256" key="5">
    <source>
        <dbReference type="ARBA" id="ARBA00022759"/>
    </source>
</evidence>
<gene>
    <name evidence="9" type="ORF">GP644_24625</name>
</gene>
<name>A0A6A4RCL2_9RHOB</name>
<dbReference type="GO" id="GO:0006508">
    <property type="term" value="P:proteolysis"/>
    <property type="evidence" value="ECO:0007669"/>
    <property type="project" value="UniProtKB-KW"/>
</dbReference>
<evidence type="ECO:0000313" key="10">
    <source>
        <dbReference type="Proteomes" id="UP000441586"/>
    </source>
</evidence>
<dbReference type="PANTHER" id="PTHR24559:SF444">
    <property type="entry name" value="REVERSE TRANSCRIPTASE DOMAIN-CONTAINING PROTEIN"/>
    <property type="match status" value="1"/>
</dbReference>
<keyword evidence="1" id="KW-0645">Protease</keyword>
<dbReference type="EMBL" id="WSFO01000281">
    <property type="protein sequence ID" value="KAE9622336.1"/>
    <property type="molecule type" value="Genomic_DNA"/>
</dbReference>
<keyword evidence="3" id="KW-0548">Nucleotidyltransferase</keyword>
<evidence type="ECO:0000256" key="6">
    <source>
        <dbReference type="ARBA" id="ARBA00022801"/>
    </source>
</evidence>
<dbReference type="GO" id="GO:0003964">
    <property type="term" value="F:RNA-directed DNA polymerase activity"/>
    <property type="evidence" value="ECO:0007669"/>
    <property type="project" value="UniProtKB-KW"/>
</dbReference>
<dbReference type="InterPro" id="IPR043128">
    <property type="entry name" value="Rev_trsase/Diguanyl_cyclase"/>
</dbReference>
<sequence length="166" mass="19483">MAAKGFIRPSVSPWGAPVLFVRKKDGSLRLCIDYRELNKVTIKNKYPLPRIDDLLDQLQGATVFSRIDLRSGYHQLRVREQDIHRTAFRTRYGHYEFVVMPFGLTNAPAVFMELMNSIFIDFLDQFVVVFIDDILVYSRSREEHTGHLRTVLQILRDRELYAKFSK</sequence>
<keyword evidence="6" id="KW-0378">Hydrolase</keyword>
<keyword evidence="7" id="KW-0695">RNA-directed DNA polymerase</keyword>
<dbReference type="InterPro" id="IPR043502">
    <property type="entry name" value="DNA/RNA_pol_sf"/>
</dbReference>
<keyword evidence="4" id="KW-0540">Nuclease</keyword>
<evidence type="ECO:0000256" key="1">
    <source>
        <dbReference type="ARBA" id="ARBA00022670"/>
    </source>
</evidence>